<protein>
    <submittedName>
        <fullName evidence="2">Uncharacterized protein</fullName>
    </submittedName>
</protein>
<dbReference type="Proteomes" id="UP001140091">
    <property type="component" value="Unassembled WGS sequence"/>
</dbReference>
<dbReference type="AlphaFoldDB" id="A0A9W8IZ35"/>
<keyword evidence="3" id="KW-1185">Reference proteome</keyword>
<comment type="caution">
    <text evidence="2">The sequence shown here is derived from an EMBL/GenBank/DDBJ whole genome shotgun (WGS) entry which is preliminary data.</text>
</comment>
<reference evidence="2" key="1">
    <citation type="submission" date="2022-06" db="EMBL/GenBank/DDBJ databases">
        <title>Genome Sequence of Candolleomyces eurysporus.</title>
        <authorList>
            <person name="Buettner E."/>
        </authorList>
    </citation>
    <scope>NUCLEOTIDE SEQUENCE</scope>
    <source>
        <strain evidence="2">VTCC 930004</strain>
    </source>
</reference>
<gene>
    <name evidence="2" type="ORF">H1R20_g15501</name>
</gene>
<sequence>MGRKLKYRTEEERKMARRKQRLERSLRPRATEAHCEENRRAYAKRKVIWVPEPSDVVQALAKWDILMADQEHVYDRHSIAAEPLKLLGTALTDADFQSMIGHPPYPSHIVEHVSFEKDWPQISAAFLGYATRTYVTEHTRWLDQAGGHDRASLSSDLSKQYRDLLEDYEQFTIDVEENADFLPAELIAFQNRLWTSRRLVWLAGDLGSLTAGTDVLLTALQARISHLQCNTIW</sequence>
<proteinExistence type="predicted"/>
<evidence type="ECO:0000313" key="3">
    <source>
        <dbReference type="Proteomes" id="UP001140091"/>
    </source>
</evidence>
<organism evidence="2 3">
    <name type="scientific">Candolleomyces eurysporus</name>
    <dbReference type="NCBI Taxonomy" id="2828524"/>
    <lineage>
        <taxon>Eukaryota</taxon>
        <taxon>Fungi</taxon>
        <taxon>Dikarya</taxon>
        <taxon>Basidiomycota</taxon>
        <taxon>Agaricomycotina</taxon>
        <taxon>Agaricomycetes</taxon>
        <taxon>Agaricomycetidae</taxon>
        <taxon>Agaricales</taxon>
        <taxon>Agaricineae</taxon>
        <taxon>Psathyrellaceae</taxon>
        <taxon>Candolleomyces</taxon>
    </lineage>
</organism>
<feature type="compositionally biased region" description="Basic and acidic residues" evidence="1">
    <location>
        <begin position="22"/>
        <end position="31"/>
    </location>
</feature>
<name>A0A9W8IZ35_9AGAR</name>
<evidence type="ECO:0000313" key="2">
    <source>
        <dbReference type="EMBL" id="KAJ2921595.1"/>
    </source>
</evidence>
<feature type="non-terminal residue" evidence="2">
    <location>
        <position position="233"/>
    </location>
</feature>
<accession>A0A9W8IZ35</accession>
<dbReference type="EMBL" id="JANBPK010001576">
    <property type="protein sequence ID" value="KAJ2921595.1"/>
    <property type="molecule type" value="Genomic_DNA"/>
</dbReference>
<evidence type="ECO:0000256" key="1">
    <source>
        <dbReference type="SAM" id="MobiDB-lite"/>
    </source>
</evidence>
<feature type="region of interest" description="Disordered" evidence="1">
    <location>
        <begin position="1"/>
        <end position="31"/>
    </location>
</feature>
<dbReference type="OrthoDB" id="3024047at2759"/>